<dbReference type="AlphaFoldDB" id="A0A1F5PY15"/>
<dbReference type="Proteomes" id="UP000177281">
    <property type="component" value="Unassembled WGS sequence"/>
</dbReference>
<evidence type="ECO:0008006" key="3">
    <source>
        <dbReference type="Google" id="ProtNLM"/>
    </source>
</evidence>
<comment type="caution">
    <text evidence="1">The sequence shown here is derived from an EMBL/GenBank/DDBJ whole genome shotgun (WGS) entry which is preliminary data.</text>
</comment>
<evidence type="ECO:0000313" key="2">
    <source>
        <dbReference type="Proteomes" id="UP000177281"/>
    </source>
</evidence>
<name>A0A1F5PY15_9BACT</name>
<dbReference type="STRING" id="1817841.A3B10_00320"/>
<evidence type="ECO:0000313" key="1">
    <source>
        <dbReference type="EMBL" id="OGE94592.1"/>
    </source>
</evidence>
<protein>
    <recommendedName>
        <fullName evidence="3">Antitoxin, RHH family protein</fullName>
    </recommendedName>
</protein>
<accession>A0A1F5PY15</accession>
<dbReference type="EMBL" id="MFFB01000013">
    <property type="protein sequence ID" value="OGE94592.1"/>
    <property type="molecule type" value="Genomic_DNA"/>
</dbReference>
<gene>
    <name evidence="1" type="ORF">A3B10_00320</name>
</gene>
<organism evidence="1 2">
    <name type="scientific">Candidatus Doudnabacteria bacterium RIFCSPLOWO2_01_FULL_44_21</name>
    <dbReference type="NCBI Taxonomy" id="1817841"/>
    <lineage>
        <taxon>Bacteria</taxon>
        <taxon>Candidatus Doudnaibacteriota</taxon>
    </lineage>
</organism>
<reference evidence="1 2" key="1">
    <citation type="journal article" date="2016" name="Nat. Commun.">
        <title>Thousands of microbial genomes shed light on interconnected biogeochemical processes in an aquifer system.</title>
        <authorList>
            <person name="Anantharaman K."/>
            <person name="Brown C.T."/>
            <person name="Hug L.A."/>
            <person name="Sharon I."/>
            <person name="Castelle C.J."/>
            <person name="Probst A.J."/>
            <person name="Thomas B.C."/>
            <person name="Singh A."/>
            <person name="Wilkins M.J."/>
            <person name="Karaoz U."/>
            <person name="Brodie E.L."/>
            <person name="Williams K.H."/>
            <person name="Hubbard S.S."/>
            <person name="Banfield J.F."/>
        </authorList>
    </citation>
    <scope>NUCLEOTIDE SEQUENCE [LARGE SCALE GENOMIC DNA]</scope>
</reference>
<proteinExistence type="predicted"/>
<sequence length="74" mass="8562">MPTTKTRINVSLSDELNSALKKLASRDQIPTATKAERLLEIALEIEEDEVWNKIASQREKTKNVHYLSHNQTWK</sequence>